<dbReference type="RefSeq" id="WP_308947986.1">
    <property type="nucleotide sequence ID" value="NZ_JARXHW010000001.1"/>
</dbReference>
<reference evidence="8 9" key="1">
    <citation type="submission" date="2023-04" db="EMBL/GenBank/DDBJ databases">
        <title>A novel bacteria isolated from coastal sediment.</title>
        <authorList>
            <person name="Liu X.-J."/>
            <person name="Du Z.-J."/>
        </authorList>
    </citation>
    <scope>NUCLEOTIDE SEQUENCE [LARGE SCALE GENOMIC DNA]</scope>
    <source>
        <strain evidence="8 9">SDUM461003</strain>
    </source>
</reference>
<keyword evidence="5" id="KW-0333">Golgi apparatus</keyword>
<keyword evidence="6" id="KW-0472">Membrane</keyword>
<protein>
    <submittedName>
        <fullName evidence="8">Sulfotransferase family 2 domain-containing protein</fullName>
    </submittedName>
</protein>
<evidence type="ECO:0000256" key="6">
    <source>
        <dbReference type="ARBA" id="ARBA00023136"/>
    </source>
</evidence>
<keyword evidence="4" id="KW-1133">Transmembrane helix</keyword>
<accession>A0ABU1APF5</accession>
<dbReference type="InterPro" id="IPR018011">
    <property type="entry name" value="Carb_sulfotrans_8-10"/>
</dbReference>
<dbReference type="Gene3D" id="3.40.50.300">
    <property type="entry name" value="P-loop containing nucleotide triphosphate hydrolases"/>
    <property type="match status" value="1"/>
</dbReference>
<dbReference type="Pfam" id="PF03567">
    <property type="entry name" value="Sulfotransfer_2"/>
    <property type="match status" value="1"/>
</dbReference>
<keyword evidence="7" id="KW-0325">Glycoprotein</keyword>
<evidence type="ECO:0000256" key="5">
    <source>
        <dbReference type="ARBA" id="ARBA00023034"/>
    </source>
</evidence>
<dbReference type="InterPro" id="IPR005331">
    <property type="entry name" value="Sulfotransferase"/>
</dbReference>
<gene>
    <name evidence="8" type="ORF">QEH52_00675</name>
</gene>
<evidence type="ECO:0000256" key="3">
    <source>
        <dbReference type="ARBA" id="ARBA00022692"/>
    </source>
</evidence>
<evidence type="ECO:0000313" key="9">
    <source>
        <dbReference type="Proteomes" id="UP001225316"/>
    </source>
</evidence>
<comment type="caution">
    <text evidence="8">The sequence shown here is derived from an EMBL/GenBank/DDBJ whole genome shotgun (WGS) entry which is preliminary data.</text>
</comment>
<comment type="subcellular location">
    <subcellularLocation>
        <location evidence="1">Golgi apparatus membrane</location>
        <topology evidence="1">Single-pass type II membrane protein</topology>
    </subcellularLocation>
</comment>
<proteinExistence type="predicted"/>
<sequence length="251" mass="29159">MIISHSKKFIYLHGRKTAGSSIGISLMRHLATGDIARGYITGGLDVGITPPDWEASSTCLRPHDFFRKSPRVHAYRRFLRKRYQVSSTHMTAQQVRDYLGEECWSSYFKFTFERNPFDRIVSFYHWRTHQQSRPPSFEKFVEALCEEDEAFLKRNKLSGFSNLPFYLIDNEIAVDFVGRYERLSEDVATVFQKIGLENDTWLPKNKSGIRPASASYLNYATEAMTHKLRQAFQTEISLFDYQPPVESRSQG</sequence>
<keyword evidence="9" id="KW-1185">Reference proteome</keyword>
<evidence type="ECO:0000256" key="1">
    <source>
        <dbReference type="ARBA" id="ARBA00004323"/>
    </source>
</evidence>
<evidence type="ECO:0000256" key="2">
    <source>
        <dbReference type="ARBA" id="ARBA00022679"/>
    </source>
</evidence>
<keyword evidence="3" id="KW-0812">Transmembrane</keyword>
<evidence type="ECO:0000256" key="7">
    <source>
        <dbReference type="ARBA" id="ARBA00023180"/>
    </source>
</evidence>
<evidence type="ECO:0000256" key="4">
    <source>
        <dbReference type="ARBA" id="ARBA00022989"/>
    </source>
</evidence>
<dbReference type="SUPFAM" id="SSF52540">
    <property type="entry name" value="P-loop containing nucleoside triphosphate hydrolases"/>
    <property type="match status" value="1"/>
</dbReference>
<name>A0ABU1APF5_9BACT</name>
<dbReference type="PANTHER" id="PTHR12137:SF54">
    <property type="entry name" value="CARBOHYDRATE SULFOTRANSFERASE"/>
    <property type="match status" value="1"/>
</dbReference>
<organism evidence="8 9">
    <name type="scientific">Thalassobacterium maritimum</name>
    <dbReference type="NCBI Taxonomy" id="3041265"/>
    <lineage>
        <taxon>Bacteria</taxon>
        <taxon>Pseudomonadati</taxon>
        <taxon>Verrucomicrobiota</taxon>
        <taxon>Opitutia</taxon>
        <taxon>Puniceicoccales</taxon>
        <taxon>Coraliomargaritaceae</taxon>
        <taxon>Thalassobacterium</taxon>
    </lineage>
</organism>
<evidence type="ECO:0000313" key="8">
    <source>
        <dbReference type="EMBL" id="MDQ8206008.1"/>
    </source>
</evidence>
<dbReference type="EMBL" id="JARXHW010000001">
    <property type="protein sequence ID" value="MDQ8206008.1"/>
    <property type="molecule type" value="Genomic_DNA"/>
</dbReference>
<keyword evidence="2" id="KW-0808">Transferase</keyword>
<dbReference type="InterPro" id="IPR027417">
    <property type="entry name" value="P-loop_NTPase"/>
</dbReference>
<dbReference type="Proteomes" id="UP001225316">
    <property type="component" value="Unassembled WGS sequence"/>
</dbReference>
<dbReference type="PANTHER" id="PTHR12137">
    <property type="entry name" value="CARBOHYDRATE SULFOTRANSFERASE"/>
    <property type="match status" value="1"/>
</dbReference>